<evidence type="ECO:0000256" key="7">
    <source>
        <dbReference type="ARBA" id="ARBA00022840"/>
    </source>
</evidence>
<dbReference type="RefSeq" id="WP_085628605.1">
    <property type="nucleotide sequence ID" value="NZ_JAFBWU010000009.1"/>
</dbReference>
<dbReference type="InterPro" id="IPR035965">
    <property type="entry name" value="PAS-like_dom_sf"/>
</dbReference>
<dbReference type="EMBL" id="JAFBXF010000009">
    <property type="protein sequence ID" value="MBM2418203.1"/>
    <property type="molecule type" value="Genomic_DNA"/>
</dbReference>
<evidence type="ECO:0000256" key="3">
    <source>
        <dbReference type="ARBA" id="ARBA00022553"/>
    </source>
</evidence>
<dbReference type="Gene3D" id="3.30.565.10">
    <property type="entry name" value="Histidine kinase-like ATPase, C-terminal domain"/>
    <property type="match status" value="1"/>
</dbReference>
<evidence type="ECO:0000256" key="5">
    <source>
        <dbReference type="ARBA" id="ARBA00022741"/>
    </source>
</evidence>
<dbReference type="InterPro" id="IPR036890">
    <property type="entry name" value="HATPase_C_sf"/>
</dbReference>
<feature type="domain" description="PAC" evidence="14">
    <location>
        <begin position="625"/>
        <end position="679"/>
    </location>
</feature>
<feature type="domain" description="Histidine kinase" evidence="11">
    <location>
        <begin position="953"/>
        <end position="1177"/>
    </location>
</feature>
<dbReference type="InterPro" id="IPR003594">
    <property type="entry name" value="HATPase_dom"/>
</dbReference>
<feature type="domain" description="Response regulatory" evidence="12">
    <location>
        <begin position="1199"/>
        <end position="1312"/>
    </location>
</feature>
<dbReference type="EC" id="2.7.13.3" evidence="2"/>
<dbReference type="Gene3D" id="3.40.50.2300">
    <property type="match status" value="1"/>
</dbReference>
<evidence type="ECO:0000256" key="10">
    <source>
        <dbReference type="SAM" id="Coils"/>
    </source>
</evidence>
<dbReference type="PROSITE" id="PS50109">
    <property type="entry name" value="HIS_KIN"/>
    <property type="match status" value="1"/>
</dbReference>
<evidence type="ECO:0000259" key="11">
    <source>
        <dbReference type="PROSITE" id="PS50109"/>
    </source>
</evidence>
<evidence type="ECO:0000256" key="9">
    <source>
        <dbReference type="PROSITE-ProRule" id="PRU00169"/>
    </source>
</evidence>
<dbReference type="SUPFAM" id="SSF55785">
    <property type="entry name" value="PYP-like sensor domain (PAS domain)"/>
    <property type="match status" value="4"/>
</dbReference>
<dbReference type="InterPro" id="IPR005467">
    <property type="entry name" value="His_kinase_dom"/>
</dbReference>
<dbReference type="PROSITE" id="PS50112">
    <property type="entry name" value="PAS"/>
    <property type="match status" value="2"/>
</dbReference>
<evidence type="ECO:0000259" key="14">
    <source>
        <dbReference type="PROSITE" id="PS50113"/>
    </source>
</evidence>
<dbReference type="InterPro" id="IPR004358">
    <property type="entry name" value="Sig_transdc_His_kin-like_C"/>
</dbReference>
<dbReference type="PROSITE" id="PS50113">
    <property type="entry name" value="PAC"/>
    <property type="match status" value="1"/>
</dbReference>
<dbReference type="InterPro" id="IPR029016">
    <property type="entry name" value="GAF-like_dom_sf"/>
</dbReference>
<comment type="caution">
    <text evidence="15">The sequence shown here is derived from an EMBL/GenBank/DDBJ whole genome shotgun (WGS) entry which is preliminary data.</text>
</comment>
<dbReference type="Gene3D" id="3.30.450.20">
    <property type="entry name" value="PAS domain"/>
    <property type="match status" value="4"/>
</dbReference>
<dbReference type="SUPFAM" id="SSF52172">
    <property type="entry name" value="CheY-like"/>
    <property type="match status" value="1"/>
</dbReference>
<evidence type="ECO:0000256" key="1">
    <source>
        <dbReference type="ARBA" id="ARBA00000085"/>
    </source>
</evidence>
<evidence type="ECO:0000259" key="12">
    <source>
        <dbReference type="PROSITE" id="PS50110"/>
    </source>
</evidence>
<keyword evidence="7" id="KW-0067">ATP-binding</keyword>
<dbReference type="Pfam" id="PF00072">
    <property type="entry name" value="Response_reg"/>
    <property type="match status" value="1"/>
</dbReference>
<dbReference type="GO" id="GO:0005524">
    <property type="term" value="F:ATP binding"/>
    <property type="evidence" value="ECO:0007669"/>
    <property type="project" value="UniProtKB-KW"/>
</dbReference>
<feature type="domain" description="PAS" evidence="13">
    <location>
        <begin position="812"/>
        <end position="883"/>
    </location>
</feature>
<keyword evidence="8" id="KW-0902">Two-component regulatory system</keyword>
<dbReference type="GeneID" id="62640335"/>
<feature type="modified residue" description="4-aspartylphosphate" evidence="9">
    <location>
        <position position="1250"/>
    </location>
</feature>
<dbReference type="InterPro" id="IPR000700">
    <property type="entry name" value="PAS-assoc_C"/>
</dbReference>
<evidence type="ECO:0000256" key="6">
    <source>
        <dbReference type="ARBA" id="ARBA00022777"/>
    </source>
</evidence>
<sequence length="1320" mass="144321">MSGETQDHMISKNLYESEKQARLDAEKLLEAKNQEIQDMNNRLMAEAEAVRSALADTEAVRLRETVALKERLILSEALKALTGKSGADEAMQALLDVLKRDIGGRDCFFVQAEGDHTIVSVCADRTHHGHALPLPAALIDRPRRIAKLPSLIEGFSWPGDVEEPASTMIVPLELRDEKPGAIVLGCKLADRYSSGDFRTLEQVAKLAAQALLALRAARRNELLLALIEGKPLEHSEAVLDAPLEAVHNAFSRLTEMQGQVVGILDDLLGSPLHAIDNAIDKALARMGALTDTDRVYVFRLRPEGDFIDNTHEWCASGIEPARDILQNIPADMIDHWRAAFDAGDDILIPDVVAMPDDAPEKELLTEQGIRSLLAVPMVEHGIFRGFVGFDAVRALRTFLPGEVYLIRSIAKVIVSVLARRDAEEKLVRAHAETVSQRTRLEAVLSAMPDLIVELDREGRFVSWHSGAIVIPADTFAAFVNRKLEQRLEPELARSLRSKLEELDAGARMVSHTFEIQGDVPLVGWWQMTASAIGDQGYLLALRDISEDRQKAAEIERLSEIARRTTNLVVLTDAQRRIEWVNTAFERTTGYKLQDVVGRNPGTFLQSENTDQATVAKIRAALNKGEPVQVELLNKSRSGREYWLSIDIQPLHDESGAVERYLAVEVDITHQREQAESLRRAAAEAAAARANLEKAVEALRDAFVLYDADDRLVICNSRFRQIYALSAPAIVAGASFESIMRYGLEVGQFPDAIGHEAEWLADRLAQHSEPNREFEQLLPDGTWLRVFEKAMPDGGRVELRVDITELKLSEQRALADRAAAMEASLDGIAITDADGIFTYTNRAHFEMFGYATEADFVGQHWSKLYRPDEVEWLQANAMPAIERDGGWSGEILGLAKDGSPVDQDVSLTVNEDGGLLCITRDISARRFERAERERLLNELQLAQRREMIGQMAAGLAHDFNNLLAIISGGASLIIEATEDESPTAIGASRILAASDQAAGLVKRLLTLGARQSERVNLDLRRPVQEAAELVRSSLRAPARLSLTVPPDPVDALADPTDVLQLLLNLAINARDALGGAPGTIAIRLAPVERGSNPVSMTVGRIDPARRYACLTVEDDGPGMPPDVAERILTPYFSTKGDMGTGLGLAVVSSVIEDNGGAMRLTTKPGEGTRFEVYWPVDAVVTAKTSSASVKDATGRLDGQMILVVDDQPEVLDVITAYLEAAGAEVAATTDPFDILDALREEPDTWDLLVTDFDMPSMNGAQLAETAKEVAPGLPIVLVTALAGEAGRSGALFDGVLPKPIDRHSLVLQCELALMSAIGQQE</sequence>
<dbReference type="PROSITE" id="PS50110">
    <property type="entry name" value="RESPONSE_REGULATORY"/>
    <property type="match status" value="1"/>
</dbReference>
<accession>A0A9Q2NTK0</accession>
<dbReference type="SMART" id="SM00091">
    <property type="entry name" value="PAS"/>
    <property type="match status" value="4"/>
</dbReference>
<dbReference type="GO" id="GO:0000155">
    <property type="term" value="F:phosphorelay sensor kinase activity"/>
    <property type="evidence" value="ECO:0007669"/>
    <property type="project" value="InterPro"/>
</dbReference>
<dbReference type="Pfam" id="PF12860">
    <property type="entry name" value="PAS_7"/>
    <property type="match status" value="1"/>
</dbReference>
<proteinExistence type="predicted"/>
<reference evidence="15 18" key="1">
    <citation type="submission" date="2021-01" db="EMBL/GenBank/DDBJ databases">
        <title>Diatom-associated Roseobacters Show Island Model of Population Structure.</title>
        <authorList>
            <person name="Qu L."/>
            <person name="Feng X."/>
            <person name="Chen Y."/>
            <person name="Li L."/>
            <person name="Wang X."/>
            <person name="Hu Z."/>
            <person name="Wang H."/>
            <person name="Luo H."/>
        </authorList>
    </citation>
    <scope>NUCLEOTIDE SEQUENCE</scope>
    <source>
        <strain evidence="16 18">CC28-63</strain>
        <strain evidence="15">CC28-69</strain>
    </source>
</reference>
<keyword evidence="18" id="KW-1185">Reference proteome</keyword>
<keyword evidence="4" id="KW-0808">Transferase</keyword>
<dbReference type="CDD" id="cd00130">
    <property type="entry name" value="PAS"/>
    <property type="match status" value="2"/>
</dbReference>
<dbReference type="InterPro" id="IPR000014">
    <property type="entry name" value="PAS"/>
</dbReference>
<feature type="coiled-coil region" evidence="10">
    <location>
        <begin position="674"/>
        <end position="701"/>
    </location>
</feature>
<dbReference type="SMART" id="SM00086">
    <property type="entry name" value="PAC"/>
    <property type="match status" value="3"/>
</dbReference>
<keyword evidence="10" id="KW-0175">Coiled coil</keyword>
<keyword evidence="5" id="KW-0547">Nucleotide-binding</keyword>
<dbReference type="Proteomes" id="UP000755667">
    <property type="component" value="Unassembled WGS sequence"/>
</dbReference>
<dbReference type="SMART" id="SM00387">
    <property type="entry name" value="HATPase_c"/>
    <property type="match status" value="1"/>
</dbReference>
<dbReference type="SUPFAM" id="SSF55781">
    <property type="entry name" value="GAF domain-like"/>
    <property type="match status" value="2"/>
</dbReference>
<dbReference type="PRINTS" id="PR00344">
    <property type="entry name" value="BCTRLSENSOR"/>
</dbReference>
<dbReference type="SMART" id="SM00065">
    <property type="entry name" value="GAF"/>
    <property type="match status" value="2"/>
</dbReference>
<evidence type="ECO:0000313" key="17">
    <source>
        <dbReference type="Proteomes" id="UP000755667"/>
    </source>
</evidence>
<evidence type="ECO:0000313" key="18">
    <source>
        <dbReference type="Proteomes" id="UP000809440"/>
    </source>
</evidence>
<evidence type="ECO:0000313" key="16">
    <source>
        <dbReference type="EMBL" id="MBM2418203.1"/>
    </source>
</evidence>
<gene>
    <name evidence="15" type="ORF">JQX41_14560</name>
    <name evidence="16" type="ORF">JQX48_14570</name>
</gene>
<evidence type="ECO:0000256" key="8">
    <source>
        <dbReference type="ARBA" id="ARBA00023012"/>
    </source>
</evidence>
<feature type="coiled-coil region" evidence="10">
    <location>
        <begin position="15"/>
        <end position="53"/>
    </location>
</feature>
<dbReference type="SUPFAM" id="SSF47384">
    <property type="entry name" value="Homodimeric domain of signal transducing histidine kinase"/>
    <property type="match status" value="1"/>
</dbReference>
<evidence type="ECO:0000313" key="15">
    <source>
        <dbReference type="EMBL" id="MBM2413534.1"/>
    </source>
</evidence>
<dbReference type="InterPro" id="IPR001789">
    <property type="entry name" value="Sig_transdc_resp-reg_receiver"/>
</dbReference>
<dbReference type="NCBIfam" id="TIGR00229">
    <property type="entry name" value="sensory_box"/>
    <property type="match status" value="2"/>
</dbReference>
<dbReference type="SMART" id="SM00388">
    <property type="entry name" value="HisKA"/>
    <property type="match status" value="1"/>
</dbReference>
<comment type="catalytic activity">
    <reaction evidence="1">
        <text>ATP + protein L-histidine = ADP + protein N-phospho-L-histidine.</text>
        <dbReference type="EC" id="2.7.13.3"/>
    </reaction>
</comment>
<name>A0A9Q2NTK0_9RHOB</name>
<dbReference type="Gene3D" id="3.30.450.40">
    <property type="match status" value="1"/>
</dbReference>
<dbReference type="SMART" id="SM00448">
    <property type="entry name" value="REC"/>
    <property type="match status" value="1"/>
</dbReference>
<dbReference type="InterPro" id="IPR036097">
    <property type="entry name" value="HisK_dim/P_sf"/>
</dbReference>
<keyword evidence="6" id="KW-0418">Kinase</keyword>
<dbReference type="SUPFAM" id="SSF55874">
    <property type="entry name" value="ATPase domain of HSP90 chaperone/DNA topoisomerase II/histidine kinase"/>
    <property type="match status" value="1"/>
</dbReference>
<evidence type="ECO:0000256" key="2">
    <source>
        <dbReference type="ARBA" id="ARBA00012438"/>
    </source>
</evidence>
<dbReference type="PANTHER" id="PTHR43065:SF46">
    <property type="entry name" value="C4-DICARBOXYLATE TRANSPORT SENSOR PROTEIN DCTB"/>
    <property type="match status" value="1"/>
</dbReference>
<dbReference type="Pfam" id="PF13426">
    <property type="entry name" value="PAS_9"/>
    <property type="match status" value="2"/>
</dbReference>
<keyword evidence="3 9" id="KW-0597">Phosphoprotein</keyword>
<protein>
    <recommendedName>
        <fullName evidence="2">histidine kinase</fullName>
        <ecNumber evidence="2">2.7.13.3</ecNumber>
    </recommendedName>
</protein>
<evidence type="ECO:0000256" key="4">
    <source>
        <dbReference type="ARBA" id="ARBA00022679"/>
    </source>
</evidence>
<dbReference type="Pfam" id="PF01590">
    <property type="entry name" value="GAF"/>
    <property type="match status" value="1"/>
</dbReference>
<feature type="domain" description="PAS" evidence="13">
    <location>
        <begin position="553"/>
        <end position="624"/>
    </location>
</feature>
<dbReference type="PANTHER" id="PTHR43065">
    <property type="entry name" value="SENSOR HISTIDINE KINASE"/>
    <property type="match status" value="1"/>
</dbReference>
<dbReference type="InterPro" id="IPR001610">
    <property type="entry name" value="PAC"/>
</dbReference>
<evidence type="ECO:0000259" key="13">
    <source>
        <dbReference type="PROSITE" id="PS50112"/>
    </source>
</evidence>
<dbReference type="InterPro" id="IPR011006">
    <property type="entry name" value="CheY-like_superfamily"/>
</dbReference>
<organism evidence="15 17">
    <name type="scientific">Marivita cryptomonadis</name>
    <dbReference type="NCBI Taxonomy" id="505252"/>
    <lineage>
        <taxon>Bacteria</taxon>
        <taxon>Pseudomonadati</taxon>
        <taxon>Pseudomonadota</taxon>
        <taxon>Alphaproteobacteria</taxon>
        <taxon>Rhodobacterales</taxon>
        <taxon>Roseobacteraceae</taxon>
        <taxon>Marivita</taxon>
    </lineage>
</organism>
<dbReference type="Gene3D" id="1.10.287.130">
    <property type="match status" value="1"/>
</dbReference>
<dbReference type="InterPro" id="IPR003018">
    <property type="entry name" value="GAF"/>
</dbReference>
<dbReference type="Pfam" id="PF02518">
    <property type="entry name" value="HATPase_c"/>
    <property type="match status" value="1"/>
</dbReference>
<dbReference type="InterPro" id="IPR003661">
    <property type="entry name" value="HisK_dim/P_dom"/>
</dbReference>
<dbReference type="OrthoDB" id="9796100at2"/>
<dbReference type="Proteomes" id="UP000809440">
    <property type="component" value="Unassembled WGS sequence"/>
</dbReference>
<dbReference type="EMBL" id="JAFBXE010000009">
    <property type="protein sequence ID" value="MBM2413534.1"/>
    <property type="molecule type" value="Genomic_DNA"/>
</dbReference>